<dbReference type="InterPro" id="IPR051815">
    <property type="entry name" value="Molybdate_resp_trans_reg"/>
</dbReference>
<name>A0A6B0GKC3_9EURY</name>
<evidence type="ECO:0000313" key="8">
    <source>
        <dbReference type="Proteomes" id="UP000451471"/>
    </source>
</evidence>
<evidence type="ECO:0000256" key="5">
    <source>
        <dbReference type="ARBA" id="ARBA00022737"/>
    </source>
</evidence>
<proteinExistence type="inferred from homology"/>
<dbReference type="Gene3D" id="2.40.50.100">
    <property type="match status" value="1"/>
</dbReference>
<evidence type="ECO:0000313" key="7">
    <source>
        <dbReference type="EMBL" id="MWG34257.1"/>
    </source>
</evidence>
<gene>
    <name evidence="7" type="ORF">GQS65_07100</name>
</gene>
<dbReference type="InterPro" id="IPR016462">
    <property type="entry name" value="ModE"/>
</dbReference>
<dbReference type="InterPro" id="IPR000847">
    <property type="entry name" value="LysR_HTH_N"/>
</dbReference>
<dbReference type="EMBL" id="WSZK01000015">
    <property type="protein sequence ID" value="MWG34257.1"/>
    <property type="molecule type" value="Genomic_DNA"/>
</dbReference>
<reference evidence="7 8" key="1">
    <citation type="submission" date="2019-12" db="EMBL/GenBank/DDBJ databases">
        <title>Halocatena pleomorpha gen. nov. sp. nov., an extremely halophilic archaeon of family Halobacteriaceae isolated from saltpan soil.</title>
        <authorList>
            <person name="Pal Y."/>
            <person name="Verma A."/>
            <person name="Krishnamurthi S."/>
            <person name="Kumar P."/>
        </authorList>
    </citation>
    <scope>NUCLEOTIDE SEQUENCE [LARGE SCALE GENOMIC DNA]</scope>
    <source>
        <strain evidence="7 8">JCM 16495</strain>
    </source>
</reference>
<dbReference type="InterPro" id="IPR005116">
    <property type="entry name" value="Transp-assoc_OB_typ1"/>
</dbReference>
<dbReference type="SUPFAM" id="SSF50331">
    <property type="entry name" value="MOP-like"/>
    <property type="match status" value="1"/>
</dbReference>
<dbReference type="OrthoDB" id="70912at2157"/>
<dbReference type="GO" id="GO:0003700">
    <property type="term" value="F:DNA-binding transcription factor activity"/>
    <property type="evidence" value="ECO:0007669"/>
    <property type="project" value="InterPro"/>
</dbReference>
<dbReference type="PANTHER" id="PTHR30432:SF1">
    <property type="entry name" value="DNA-BINDING TRANSCRIPTIONAL DUAL REGULATOR MODE"/>
    <property type="match status" value="1"/>
</dbReference>
<dbReference type="PANTHER" id="PTHR30432">
    <property type="entry name" value="TRANSCRIPTIONAL REGULATOR MODE"/>
    <property type="match status" value="1"/>
</dbReference>
<dbReference type="InterPro" id="IPR036388">
    <property type="entry name" value="WH-like_DNA-bd_sf"/>
</dbReference>
<evidence type="ECO:0000256" key="4">
    <source>
        <dbReference type="ARBA" id="ARBA00022505"/>
    </source>
</evidence>
<dbReference type="GO" id="GO:0030151">
    <property type="term" value="F:molybdenum ion binding"/>
    <property type="evidence" value="ECO:0007669"/>
    <property type="project" value="InterPro"/>
</dbReference>
<evidence type="ECO:0000256" key="3">
    <source>
        <dbReference type="ARBA" id="ARBA00022448"/>
    </source>
</evidence>
<comment type="caution">
    <text evidence="7">The sequence shown here is derived from an EMBL/GenBank/DDBJ whole genome shotgun (WGS) entry which is preliminary data.</text>
</comment>
<dbReference type="PIRSF" id="PIRSF005763">
    <property type="entry name" value="Txn_reg_ModE"/>
    <property type="match status" value="1"/>
</dbReference>
<dbReference type="PROSITE" id="PS51866">
    <property type="entry name" value="MOP"/>
    <property type="match status" value="1"/>
</dbReference>
<dbReference type="GO" id="GO:0005886">
    <property type="term" value="C:plasma membrane"/>
    <property type="evidence" value="ECO:0007669"/>
    <property type="project" value="UniProtKB-SubCell"/>
</dbReference>
<dbReference type="AlphaFoldDB" id="A0A6B0GKC3"/>
<keyword evidence="3" id="KW-0813">Transport</keyword>
<keyword evidence="8" id="KW-1185">Reference proteome</keyword>
<comment type="subcellular location">
    <subcellularLocation>
        <location evidence="1">Cell membrane</location>
        <topology evidence="1">Peripheral membrane protein</topology>
    </subcellularLocation>
</comment>
<dbReference type="RefSeq" id="WP_158203968.1">
    <property type="nucleotide sequence ID" value="NZ_WSZK01000015.1"/>
</dbReference>
<dbReference type="GO" id="GO:0015689">
    <property type="term" value="P:molybdate ion transport"/>
    <property type="evidence" value="ECO:0007669"/>
    <property type="project" value="InterPro"/>
</dbReference>
<dbReference type="InterPro" id="IPR036390">
    <property type="entry name" value="WH_DNA-bd_sf"/>
</dbReference>
<sequence length="240" mass="25022">MDAGFDARLREGGATFDERDATLLRTVDAEGSLNAAATALGRSYARAHERLTDLETAFGPLVERQRGGAGGGGSRLTPNGHRLLARFDRLRTTLSGTTTVEETVLSGRIVDRDGELATVETPAGTLRALAPEAEAVQVAVRADAVTLHAPDDAPPSRGTSARNRFSGTVVRVDRGASVALVTVELDGERRDDDANADEDDPTLAALVTVDSVERLGLASGTPVVATLKATATRATPAPDL</sequence>
<accession>A0A6B0GKC3</accession>
<dbReference type="InterPro" id="IPR008995">
    <property type="entry name" value="Mo/tungstate-bd_C_term_dom"/>
</dbReference>
<keyword evidence="5" id="KW-0677">Repeat</keyword>
<dbReference type="SUPFAM" id="SSF46785">
    <property type="entry name" value="Winged helix' DNA-binding domain"/>
    <property type="match status" value="1"/>
</dbReference>
<organism evidence="7 8">
    <name type="scientific">Halomarina oriensis</name>
    <dbReference type="NCBI Taxonomy" id="671145"/>
    <lineage>
        <taxon>Archaea</taxon>
        <taxon>Methanobacteriati</taxon>
        <taxon>Methanobacteriota</taxon>
        <taxon>Stenosarchaea group</taxon>
        <taxon>Halobacteria</taxon>
        <taxon>Halobacteriales</taxon>
        <taxon>Natronomonadaceae</taxon>
        <taxon>Halomarina</taxon>
    </lineage>
</organism>
<feature type="domain" description="Mop" evidence="6">
    <location>
        <begin position="158"/>
        <end position="236"/>
    </location>
</feature>
<dbReference type="Gene3D" id="1.10.10.10">
    <property type="entry name" value="Winged helix-like DNA-binding domain superfamily/Winged helix DNA-binding domain"/>
    <property type="match status" value="1"/>
</dbReference>
<dbReference type="Pfam" id="PF03459">
    <property type="entry name" value="TOBE"/>
    <property type="match status" value="1"/>
</dbReference>
<evidence type="ECO:0000256" key="1">
    <source>
        <dbReference type="ARBA" id="ARBA00004202"/>
    </source>
</evidence>
<dbReference type="Pfam" id="PF00126">
    <property type="entry name" value="HTH_1"/>
    <property type="match status" value="1"/>
</dbReference>
<evidence type="ECO:0000256" key="2">
    <source>
        <dbReference type="ARBA" id="ARBA00008110"/>
    </source>
</evidence>
<keyword evidence="4" id="KW-0500">Molybdenum</keyword>
<comment type="similarity">
    <text evidence="2">Belongs to the ModE family.</text>
</comment>
<dbReference type="Proteomes" id="UP000451471">
    <property type="component" value="Unassembled WGS sequence"/>
</dbReference>
<protein>
    <submittedName>
        <fullName evidence="7">LysR family transcriptional regulator</fullName>
    </submittedName>
</protein>
<dbReference type="InterPro" id="IPR004606">
    <property type="entry name" value="Mop_domain"/>
</dbReference>
<evidence type="ECO:0000259" key="6">
    <source>
        <dbReference type="PROSITE" id="PS51866"/>
    </source>
</evidence>